<protein>
    <submittedName>
        <fullName evidence="1">Zinc-binding dehydrogenase</fullName>
    </submittedName>
</protein>
<evidence type="ECO:0000313" key="2">
    <source>
        <dbReference type="Proteomes" id="UP000199051"/>
    </source>
</evidence>
<dbReference type="STRING" id="155974.SAMN04487818_106150"/>
<evidence type="ECO:0000313" key="1">
    <source>
        <dbReference type="EMBL" id="SER94011.1"/>
    </source>
</evidence>
<dbReference type="Pfam" id="PF13602">
    <property type="entry name" value="ADH_zinc_N_2"/>
    <property type="match status" value="1"/>
</dbReference>
<dbReference type="EMBL" id="FOGI01000006">
    <property type="protein sequence ID" value="SER94011.1"/>
    <property type="molecule type" value="Genomic_DNA"/>
</dbReference>
<reference evidence="2" key="1">
    <citation type="submission" date="2016-10" db="EMBL/GenBank/DDBJ databases">
        <authorList>
            <person name="Varghese N."/>
            <person name="Submissions S."/>
        </authorList>
    </citation>
    <scope>NUCLEOTIDE SEQUENCE [LARGE SCALE GENOMIC DNA]</scope>
    <source>
        <strain evidence="2">DSM 44260</strain>
    </source>
</reference>
<dbReference type="Gene3D" id="3.90.180.10">
    <property type="entry name" value="Medium-chain alcohol dehydrogenases, catalytic domain"/>
    <property type="match status" value="1"/>
</dbReference>
<accession>A0A1H9TA28</accession>
<dbReference type="Proteomes" id="UP000199051">
    <property type="component" value="Unassembled WGS sequence"/>
</dbReference>
<proteinExistence type="predicted"/>
<organism evidence="1 2">
    <name type="scientific">Actinokineospora terrae</name>
    <dbReference type="NCBI Taxonomy" id="155974"/>
    <lineage>
        <taxon>Bacteria</taxon>
        <taxon>Bacillati</taxon>
        <taxon>Actinomycetota</taxon>
        <taxon>Actinomycetes</taxon>
        <taxon>Pseudonocardiales</taxon>
        <taxon>Pseudonocardiaceae</taxon>
        <taxon>Actinokineospora</taxon>
    </lineage>
</organism>
<dbReference type="AlphaFoldDB" id="A0A1H9TA28"/>
<gene>
    <name evidence="1" type="ORF">SAMN04487818_106150</name>
</gene>
<sequence>MDTLRRQTENGTLTSHVAEVLPAARAVEAHHMLEAGGVRGRLVLDFT</sequence>
<dbReference type="RefSeq" id="WP_245782391.1">
    <property type="nucleotide sequence ID" value="NZ_FOGI01000006.1"/>
</dbReference>
<name>A0A1H9TA28_9PSEU</name>
<keyword evidence="2" id="KW-1185">Reference proteome</keyword>